<dbReference type="Proteomes" id="UP001595445">
    <property type="component" value="Unassembled WGS sequence"/>
</dbReference>
<proteinExistence type="predicted"/>
<evidence type="ECO:0000313" key="3">
    <source>
        <dbReference type="EMBL" id="MFC3088603.1"/>
    </source>
</evidence>
<evidence type="ECO:0000256" key="1">
    <source>
        <dbReference type="ARBA" id="ARBA00023002"/>
    </source>
</evidence>
<dbReference type="Pfam" id="PF01266">
    <property type="entry name" value="DAO"/>
    <property type="match status" value="1"/>
</dbReference>
<feature type="domain" description="FAD dependent oxidoreductase" evidence="2">
    <location>
        <begin position="27"/>
        <end position="387"/>
    </location>
</feature>
<dbReference type="Gene3D" id="3.30.9.10">
    <property type="entry name" value="D-Amino Acid Oxidase, subunit A, domain 2"/>
    <property type="match status" value="1"/>
</dbReference>
<dbReference type="RefSeq" id="WP_197643929.1">
    <property type="nucleotide sequence ID" value="NZ_JAEACP010000010.1"/>
</dbReference>
<dbReference type="PANTHER" id="PTHR13847:SF281">
    <property type="entry name" value="FAD DEPENDENT OXIDOREDUCTASE DOMAIN-CONTAINING PROTEIN"/>
    <property type="match status" value="1"/>
</dbReference>
<dbReference type="EMBL" id="JBHRSM010000054">
    <property type="protein sequence ID" value="MFC3088603.1"/>
    <property type="molecule type" value="Genomic_DNA"/>
</dbReference>
<evidence type="ECO:0000313" key="4">
    <source>
        <dbReference type="Proteomes" id="UP001595445"/>
    </source>
</evidence>
<protein>
    <submittedName>
        <fullName evidence="3">NAD(P)/FAD-dependent oxidoreductase</fullName>
        <ecNumber evidence="3">1.-.-.-</ecNumber>
    </submittedName>
</protein>
<dbReference type="SUPFAM" id="SSF51905">
    <property type="entry name" value="FAD/NAD(P)-binding domain"/>
    <property type="match status" value="1"/>
</dbReference>
<evidence type="ECO:0000259" key="2">
    <source>
        <dbReference type="Pfam" id="PF01266"/>
    </source>
</evidence>
<keyword evidence="1 3" id="KW-0560">Oxidoreductase</keyword>
<dbReference type="PANTHER" id="PTHR13847">
    <property type="entry name" value="SARCOSINE DEHYDROGENASE-RELATED"/>
    <property type="match status" value="1"/>
</dbReference>
<keyword evidence="4" id="KW-1185">Reference proteome</keyword>
<accession>A0ABV7E370</accession>
<sequence length="437" mass="48518">MKTLPFWWEEAEPAHGERQFDSRKFAVVIVGSGYAGLSAAITLAEAGMADVAVVDAMRIGEGASSRNGGQIGSGAKFSLEQAARRFGMQRAREILDDYDQAMPFMLKRAATLADDFDLNLSGSVSGAHSFKDLKAFHAYRDGLAPEKRKTVEVLDAQAMQKVLKTDIYRGALVKHDTGSIHPAKYVRALANRARALGVRIFTGFRYLGTSRGAGRFEIRVQDVQTGGEVKLSAEKLLMAANGYVGPEAPWLRHRTIPVQSYMIATEPLPFDQLEELMPLNRVAGDTKHILYYFRRSPDGRRILFGGRARFQTSTAEQSAVGLRRFMLHTFPSLEKAKLTHSWFGNVCFAYDFCSHVGRMADGIAYVSCCNGGGISMMTYLGHRAAEMMLGVPGHDRGIVNSHFPRIYFYNGHPWFLPAVGSYYRFLDRSARLFDRAG</sequence>
<dbReference type="EC" id="1.-.-.-" evidence="3"/>
<comment type="caution">
    <text evidence="3">The sequence shown here is derived from an EMBL/GenBank/DDBJ whole genome shotgun (WGS) entry which is preliminary data.</text>
</comment>
<reference evidence="4" key="1">
    <citation type="journal article" date="2019" name="Int. J. Syst. Evol. Microbiol.">
        <title>The Global Catalogue of Microorganisms (GCM) 10K type strain sequencing project: providing services to taxonomists for standard genome sequencing and annotation.</title>
        <authorList>
            <consortium name="The Broad Institute Genomics Platform"/>
            <consortium name="The Broad Institute Genome Sequencing Center for Infectious Disease"/>
            <person name="Wu L."/>
            <person name="Ma J."/>
        </authorList>
    </citation>
    <scope>NUCLEOTIDE SEQUENCE [LARGE SCALE GENOMIC DNA]</scope>
    <source>
        <strain evidence="4">KCTC 62102</strain>
    </source>
</reference>
<dbReference type="InterPro" id="IPR006076">
    <property type="entry name" value="FAD-dep_OxRdtase"/>
</dbReference>
<name>A0ABV7E370_9RHOB</name>
<dbReference type="InterPro" id="IPR036188">
    <property type="entry name" value="FAD/NAD-bd_sf"/>
</dbReference>
<dbReference type="GO" id="GO:0016491">
    <property type="term" value="F:oxidoreductase activity"/>
    <property type="evidence" value="ECO:0007669"/>
    <property type="project" value="UniProtKB-KW"/>
</dbReference>
<organism evidence="3 4">
    <name type="scientific">Tabrizicola soli</name>
    <dbReference type="NCBI Taxonomy" id="2185115"/>
    <lineage>
        <taxon>Bacteria</taxon>
        <taxon>Pseudomonadati</taxon>
        <taxon>Pseudomonadota</taxon>
        <taxon>Alphaproteobacteria</taxon>
        <taxon>Rhodobacterales</taxon>
        <taxon>Paracoccaceae</taxon>
        <taxon>Tabrizicola</taxon>
    </lineage>
</organism>
<dbReference type="Gene3D" id="3.50.50.60">
    <property type="entry name" value="FAD/NAD(P)-binding domain"/>
    <property type="match status" value="1"/>
</dbReference>
<gene>
    <name evidence="3" type="ORF">ACFOD6_21395</name>
</gene>